<proteinExistence type="predicted"/>
<dbReference type="EMBL" id="JANCMW010000004">
    <property type="protein sequence ID" value="MDF0750273.1"/>
    <property type="molecule type" value="Genomic_DNA"/>
</dbReference>
<gene>
    <name evidence="2" type="ORF">NLU14_08525</name>
</gene>
<feature type="region of interest" description="Disordered" evidence="1">
    <location>
        <begin position="106"/>
        <end position="148"/>
    </location>
</feature>
<name>A0ABT5Y9B2_9GAMM</name>
<feature type="region of interest" description="Disordered" evidence="1">
    <location>
        <begin position="1"/>
        <end position="30"/>
    </location>
</feature>
<reference evidence="2" key="1">
    <citation type="submission" date="2022-07" db="EMBL/GenBank/DDBJ databases">
        <title>Marinobacter iranensis a new bacterium isolate from a hipersaline lake in Iran.</title>
        <authorList>
            <person name="Mohammad A.M.A."/>
            <person name="Cristina S.-P."/>
            <person name="Antonio V."/>
        </authorList>
    </citation>
    <scope>NUCLEOTIDE SEQUENCE</scope>
    <source>
        <strain evidence="2">71-i</strain>
    </source>
</reference>
<evidence type="ECO:0000256" key="1">
    <source>
        <dbReference type="SAM" id="MobiDB-lite"/>
    </source>
</evidence>
<dbReference type="Proteomes" id="UP001143391">
    <property type="component" value="Unassembled WGS sequence"/>
</dbReference>
<sequence length="173" mass="18521">MCNLALNTANETAAQTPVPESTPSSISAGGVYKPGYDPTILQPAAGGRMSGSDNMAKIHRAQWEDYRKRFAPVEDMLFSRINDSTYANEAVDKAGLTMAKSFDAGREQTDREMSRYGVRQTGDQSEASERTFGLKKAAATAGARNATRTAMEDQKMGIMAGGLSTVAQQRGNG</sequence>
<evidence type="ECO:0000313" key="2">
    <source>
        <dbReference type="EMBL" id="MDF0750273.1"/>
    </source>
</evidence>
<feature type="compositionally biased region" description="Low complexity" evidence="1">
    <location>
        <begin position="137"/>
        <end position="148"/>
    </location>
</feature>
<feature type="compositionally biased region" description="Polar residues" evidence="1">
    <location>
        <begin position="18"/>
        <end position="27"/>
    </location>
</feature>
<organism evidence="2 3">
    <name type="scientific">Marinobacter iranensis</name>
    <dbReference type="NCBI Taxonomy" id="2962607"/>
    <lineage>
        <taxon>Bacteria</taxon>
        <taxon>Pseudomonadati</taxon>
        <taxon>Pseudomonadota</taxon>
        <taxon>Gammaproteobacteria</taxon>
        <taxon>Pseudomonadales</taxon>
        <taxon>Marinobacteraceae</taxon>
        <taxon>Marinobacter</taxon>
    </lineage>
</organism>
<evidence type="ECO:0000313" key="3">
    <source>
        <dbReference type="Proteomes" id="UP001143391"/>
    </source>
</evidence>
<feature type="compositionally biased region" description="Low complexity" evidence="1">
    <location>
        <begin position="1"/>
        <end position="14"/>
    </location>
</feature>
<keyword evidence="3" id="KW-1185">Reference proteome</keyword>
<protein>
    <submittedName>
        <fullName evidence="2">Uncharacterized protein</fullName>
    </submittedName>
</protein>
<comment type="caution">
    <text evidence="2">The sequence shown here is derived from an EMBL/GenBank/DDBJ whole genome shotgun (WGS) entry which is preliminary data.</text>
</comment>
<dbReference type="RefSeq" id="WP_275705804.1">
    <property type="nucleotide sequence ID" value="NZ_JANCMW010000004.1"/>
</dbReference>
<accession>A0ABT5Y9B2</accession>